<comment type="caution">
    <text evidence="1">The sequence shown here is derived from an EMBL/GenBank/DDBJ whole genome shotgun (WGS) entry which is preliminary data.</text>
</comment>
<dbReference type="PANTHER" id="PTHR11439:SF499">
    <property type="entry name" value="PPC DOMAIN-CONTAINING PROTEIN"/>
    <property type="match status" value="1"/>
</dbReference>
<organism evidence="1 2">
    <name type="scientific">Juglans regia</name>
    <name type="common">English walnut</name>
    <dbReference type="NCBI Taxonomy" id="51240"/>
    <lineage>
        <taxon>Eukaryota</taxon>
        <taxon>Viridiplantae</taxon>
        <taxon>Streptophyta</taxon>
        <taxon>Embryophyta</taxon>
        <taxon>Tracheophyta</taxon>
        <taxon>Spermatophyta</taxon>
        <taxon>Magnoliopsida</taxon>
        <taxon>eudicotyledons</taxon>
        <taxon>Gunneridae</taxon>
        <taxon>Pentapetalae</taxon>
        <taxon>rosids</taxon>
        <taxon>fabids</taxon>
        <taxon>Fagales</taxon>
        <taxon>Juglandaceae</taxon>
        <taxon>Juglans</taxon>
    </lineage>
</organism>
<dbReference type="EMBL" id="LIHL02000001">
    <property type="protein sequence ID" value="KAF5482379.1"/>
    <property type="molecule type" value="Genomic_DNA"/>
</dbReference>
<dbReference type="SUPFAM" id="SSF56672">
    <property type="entry name" value="DNA/RNA polymerases"/>
    <property type="match status" value="1"/>
</dbReference>
<evidence type="ECO:0000313" key="2">
    <source>
        <dbReference type="Proteomes" id="UP000619265"/>
    </source>
</evidence>
<dbReference type="PANTHER" id="PTHR11439">
    <property type="entry name" value="GAG-POL-RELATED RETROTRANSPOSON"/>
    <property type="match status" value="1"/>
</dbReference>
<protein>
    <recommendedName>
        <fullName evidence="3">Mitochondrial protein</fullName>
    </recommendedName>
</protein>
<reference evidence="1" key="1">
    <citation type="submission" date="2015-10" db="EMBL/GenBank/DDBJ databases">
        <authorList>
            <person name="Martinez-Garcia P.J."/>
            <person name="Crepeau M.W."/>
            <person name="Puiu D."/>
            <person name="Gonzalez-Ibeas D."/>
            <person name="Whalen J."/>
            <person name="Stevens K."/>
            <person name="Paul R."/>
            <person name="Butterfield T."/>
            <person name="Britton M."/>
            <person name="Reagan R."/>
            <person name="Chakraborty S."/>
            <person name="Walawage S.L."/>
            <person name="Vasquez-Gross H.A."/>
            <person name="Cardeno C."/>
            <person name="Famula R."/>
            <person name="Pratt K."/>
            <person name="Kuruganti S."/>
            <person name="Aradhya M.K."/>
            <person name="Leslie C.A."/>
            <person name="Dandekar A.M."/>
            <person name="Salzberg S.L."/>
            <person name="Wegrzyn J.L."/>
            <person name="Langley C.H."/>
            <person name="Neale D.B."/>
        </authorList>
    </citation>
    <scope>NUCLEOTIDE SEQUENCE</scope>
    <source>
        <tissue evidence="1">Leaves</tissue>
    </source>
</reference>
<evidence type="ECO:0000313" key="1">
    <source>
        <dbReference type="EMBL" id="KAF5482379.1"/>
    </source>
</evidence>
<accession>A0A834D585</accession>
<dbReference type="Proteomes" id="UP000619265">
    <property type="component" value="Unassembled WGS sequence"/>
</dbReference>
<proteinExistence type="predicted"/>
<dbReference type="AlphaFoldDB" id="A0A834D585"/>
<reference evidence="1" key="2">
    <citation type="submission" date="2020-03" db="EMBL/GenBank/DDBJ databases">
        <title>Walnut 2.0.</title>
        <authorList>
            <person name="Marrano A."/>
            <person name="Britton M."/>
            <person name="Zimin A.V."/>
            <person name="Zaini P.A."/>
            <person name="Workman R."/>
            <person name="Puiu D."/>
            <person name="Bianco L."/>
            <person name="Allen B.J."/>
            <person name="Troggio M."/>
            <person name="Leslie C.A."/>
            <person name="Timp W."/>
            <person name="Dendekar A."/>
            <person name="Salzberg S.L."/>
            <person name="Neale D.B."/>
        </authorList>
    </citation>
    <scope>NUCLEOTIDE SEQUENCE</scope>
    <source>
        <tissue evidence="1">Leaves</tissue>
    </source>
</reference>
<sequence>MDAELLAFEENETWILIDLPLEKEAIGWSKLAKIPMDQNLKFSKDDGMPLINPSVYRRLIGGLLYLTITRPAISYPIQILSQFMDKPTTIHLAAAYKVLKYIKATPGQGLLLSASSELQLIAYCDFDWASCSDTRKSVTGYCMFLGHSLISWKSKKQSVVSRFSVEAEQWLPHLLNSP</sequence>
<gene>
    <name evidence="1" type="ORF">F2P56_002953</name>
</gene>
<dbReference type="InterPro" id="IPR043502">
    <property type="entry name" value="DNA/RNA_pol_sf"/>
</dbReference>
<name>A0A834D585_JUGRE</name>
<dbReference type="Gramene" id="Jr01_31860_p1">
    <property type="protein sequence ID" value="cds.Jr01_31860_p1"/>
    <property type="gene ID" value="Jr01_31860"/>
</dbReference>
<dbReference type="CDD" id="cd09272">
    <property type="entry name" value="RNase_HI_RT_Ty1"/>
    <property type="match status" value="1"/>
</dbReference>
<evidence type="ECO:0008006" key="3">
    <source>
        <dbReference type="Google" id="ProtNLM"/>
    </source>
</evidence>